<dbReference type="AlphaFoldDB" id="A0A1Z4KX13"/>
<dbReference type="NCBIfam" id="TIGR00180">
    <property type="entry name" value="parB_part"/>
    <property type="match status" value="1"/>
</dbReference>
<dbReference type="InterPro" id="IPR050336">
    <property type="entry name" value="Chromosome_partition/occlusion"/>
</dbReference>
<keyword evidence="4" id="KW-0614">Plasmid</keyword>
<dbReference type="SMART" id="SM00470">
    <property type="entry name" value="ParB"/>
    <property type="match status" value="1"/>
</dbReference>
<dbReference type="InterPro" id="IPR004437">
    <property type="entry name" value="ParB/RepB/Spo0J"/>
</dbReference>
<comment type="similarity">
    <text evidence="1">Belongs to the ParB family.</text>
</comment>
<dbReference type="SUPFAM" id="SSF110849">
    <property type="entry name" value="ParB/Sulfiredoxin"/>
    <property type="match status" value="1"/>
</dbReference>
<sequence length="387" mass="44661">MPSKKPVEISQLFGQAGQSQQIHQLKNQIETLEAEIIKLRSNVFSTEEKNVLEQQIEQLTNQLANQGGVHEIAIHLIDPDPAQPRQTFPQSIIQERAESLRRQGQKNPIVVIPQINGRYKLFDGELRWRSSPLAGMTKLKAVFFPKEEIADEVLLFEGQLVSSIHSQKLHDLDLATALIKLIIYKYPNLKEREDEIPKFLNAFINRLVRNKKVQDLALIKDSDFETQKEWLEASDFKEHEEYEIVSVLLELQLNPVSINNNIFPLLKIAEDLKKVIRSEGLESSKVRELNKLSSEQLRIDETEAFVIRTQITQQVVQEKLSLSQTKTLVKRILDKYKDSNGQSKHEKQIDKTIKDIQSINLKDLEQARLSQLRQVLLEKISEIEQLT</sequence>
<evidence type="ECO:0000256" key="2">
    <source>
        <dbReference type="SAM" id="Coils"/>
    </source>
</evidence>
<feature type="domain" description="ParB-like N-terminal" evidence="3">
    <location>
        <begin position="70"/>
        <end position="164"/>
    </location>
</feature>
<accession>A0A1Z4KX13</accession>
<dbReference type="GO" id="GO:0003677">
    <property type="term" value="F:DNA binding"/>
    <property type="evidence" value="ECO:0007669"/>
    <property type="project" value="InterPro"/>
</dbReference>
<geneLocation type="plasmid" evidence="4">
    <name>plasmid3</name>
</geneLocation>
<evidence type="ECO:0000313" key="4">
    <source>
        <dbReference type="EMBL" id="BAY73403.1"/>
    </source>
</evidence>
<organism evidence="4 5">
    <name type="scientific">Trichormus variabilis NIES-23</name>
    <dbReference type="NCBI Taxonomy" id="1973479"/>
    <lineage>
        <taxon>Bacteria</taxon>
        <taxon>Bacillati</taxon>
        <taxon>Cyanobacteriota</taxon>
        <taxon>Cyanophyceae</taxon>
        <taxon>Nostocales</taxon>
        <taxon>Nostocaceae</taxon>
        <taxon>Trichormus</taxon>
    </lineage>
</organism>
<dbReference type="GO" id="GO:0005694">
    <property type="term" value="C:chromosome"/>
    <property type="evidence" value="ECO:0007669"/>
    <property type="project" value="TreeGrafter"/>
</dbReference>
<proteinExistence type="inferred from homology"/>
<gene>
    <name evidence="4" type="ORF">NIES23_62310</name>
</gene>
<dbReference type="Proteomes" id="UP000217507">
    <property type="component" value="Plasmid Plasmid3 dna"/>
</dbReference>
<dbReference type="PANTHER" id="PTHR33375">
    <property type="entry name" value="CHROMOSOME-PARTITIONING PROTEIN PARB-RELATED"/>
    <property type="match status" value="1"/>
</dbReference>
<dbReference type="Pfam" id="PF02195">
    <property type="entry name" value="ParB_N"/>
    <property type="match status" value="1"/>
</dbReference>
<name>A0A1Z4KX13_ANAVA</name>
<dbReference type="Gene3D" id="3.90.1530.10">
    <property type="entry name" value="Conserved hypothetical protein from pyrococcus furiosus pfu- 392566-001, ParB domain"/>
    <property type="match status" value="1"/>
</dbReference>
<reference evidence="4 5" key="1">
    <citation type="submission" date="2017-06" db="EMBL/GenBank/DDBJ databases">
        <title>Genome sequencing of cyanobaciteial culture collection at National Institute for Environmental Studies (NIES).</title>
        <authorList>
            <person name="Hirose Y."/>
            <person name="Shimura Y."/>
            <person name="Fujisawa T."/>
            <person name="Nakamura Y."/>
            <person name="Kawachi M."/>
        </authorList>
    </citation>
    <scope>NUCLEOTIDE SEQUENCE [LARGE SCALE GENOMIC DNA]</scope>
    <source>
        <strain evidence="4 5">NIES-23</strain>
        <plasmid evidence="5">Plasmid Plasmid3 dna</plasmid>
    </source>
</reference>
<protein>
    <submittedName>
        <fullName evidence="4">ParB-like partition protein</fullName>
    </submittedName>
</protein>
<evidence type="ECO:0000256" key="1">
    <source>
        <dbReference type="ARBA" id="ARBA00006295"/>
    </source>
</evidence>
<dbReference type="PANTHER" id="PTHR33375:SF1">
    <property type="entry name" value="CHROMOSOME-PARTITIONING PROTEIN PARB-RELATED"/>
    <property type="match status" value="1"/>
</dbReference>
<keyword evidence="2" id="KW-0175">Coiled coil</keyword>
<dbReference type="GO" id="GO:0007059">
    <property type="term" value="P:chromosome segregation"/>
    <property type="evidence" value="ECO:0007669"/>
    <property type="project" value="TreeGrafter"/>
</dbReference>
<dbReference type="EMBL" id="AP018219">
    <property type="protein sequence ID" value="BAY73403.1"/>
    <property type="molecule type" value="Genomic_DNA"/>
</dbReference>
<dbReference type="InterPro" id="IPR003115">
    <property type="entry name" value="ParB_N"/>
</dbReference>
<evidence type="ECO:0000313" key="5">
    <source>
        <dbReference type="Proteomes" id="UP000217507"/>
    </source>
</evidence>
<evidence type="ECO:0000259" key="3">
    <source>
        <dbReference type="SMART" id="SM00470"/>
    </source>
</evidence>
<dbReference type="InterPro" id="IPR036086">
    <property type="entry name" value="ParB/Sulfiredoxin_sf"/>
</dbReference>
<feature type="coiled-coil region" evidence="2">
    <location>
        <begin position="15"/>
        <end position="69"/>
    </location>
</feature>